<dbReference type="GO" id="GO:0036444">
    <property type="term" value="P:calcium import into the mitochondrion"/>
    <property type="evidence" value="ECO:0007669"/>
    <property type="project" value="UniProtKB-UniRule"/>
</dbReference>
<accession>A0A8S1HDW4</accession>
<comment type="subcellular location">
    <subcellularLocation>
        <location evidence="1 14">Mitochondrion inner membrane</location>
        <topology evidence="1 14">Single-pass membrane protein</topology>
    </subcellularLocation>
</comment>
<evidence type="ECO:0000256" key="2">
    <source>
        <dbReference type="ARBA" id="ARBA00008958"/>
    </source>
</evidence>
<evidence type="ECO:0000256" key="9">
    <source>
        <dbReference type="ARBA" id="ARBA00022946"/>
    </source>
</evidence>
<evidence type="ECO:0000256" key="11">
    <source>
        <dbReference type="ARBA" id="ARBA00023065"/>
    </source>
</evidence>
<evidence type="ECO:0000256" key="14">
    <source>
        <dbReference type="RuleBase" id="RU369077"/>
    </source>
</evidence>
<keyword evidence="11 14" id="KW-0406">Ion transport</keyword>
<dbReference type="PANTHER" id="PTHR33904:SF1">
    <property type="entry name" value="ESSENTIAL MCU REGULATOR, MITOCHONDRIAL"/>
    <property type="match status" value="1"/>
</dbReference>
<keyword evidence="8 14" id="KW-0106">Calcium</keyword>
<sequence>MAGAASIHYLGRALTKIASGAFKGSSSSVARPPSNLRTIAIPPPPDKHVMLKLIFVSATSLYIGGLIAHTGASFLEDYEIFVPAEDDDDD</sequence>
<dbReference type="InterPro" id="IPR018782">
    <property type="entry name" value="MCU_reg"/>
</dbReference>
<evidence type="ECO:0000256" key="4">
    <source>
        <dbReference type="ARBA" id="ARBA00022448"/>
    </source>
</evidence>
<organism evidence="15 16">
    <name type="scientific">Caenorhabditis auriculariae</name>
    <dbReference type="NCBI Taxonomy" id="2777116"/>
    <lineage>
        <taxon>Eukaryota</taxon>
        <taxon>Metazoa</taxon>
        <taxon>Ecdysozoa</taxon>
        <taxon>Nematoda</taxon>
        <taxon>Chromadorea</taxon>
        <taxon>Rhabditida</taxon>
        <taxon>Rhabditina</taxon>
        <taxon>Rhabditomorpha</taxon>
        <taxon>Rhabditoidea</taxon>
        <taxon>Rhabditidae</taxon>
        <taxon>Peloderinae</taxon>
        <taxon>Caenorhabditis</taxon>
    </lineage>
</organism>
<evidence type="ECO:0000256" key="7">
    <source>
        <dbReference type="ARBA" id="ARBA00022792"/>
    </source>
</evidence>
<dbReference type="OrthoDB" id="10039145at2759"/>
<evidence type="ECO:0000256" key="3">
    <source>
        <dbReference type="ARBA" id="ARBA00022180"/>
    </source>
</evidence>
<keyword evidence="6" id="KW-0812">Transmembrane</keyword>
<keyword evidence="7 14" id="KW-0999">Mitochondrion inner membrane</keyword>
<dbReference type="EMBL" id="CAJGYM010000034">
    <property type="protein sequence ID" value="CAD6193292.1"/>
    <property type="molecule type" value="Genomic_DNA"/>
</dbReference>
<evidence type="ECO:0000256" key="1">
    <source>
        <dbReference type="ARBA" id="ARBA00004434"/>
    </source>
</evidence>
<keyword evidence="10" id="KW-1133">Transmembrane helix</keyword>
<comment type="subunit">
    <text evidence="14">Component of the uniplex complex. Interacts (via the transmembrane region) with MCU (via the first transmembrane region); the interaction is direct.</text>
</comment>
<protein>
    <recommendedName>
        <fullName evidence="3 14">Essential MCU regulator, mitochondrial</fullName>
    </recommendedName>
    <alternativeName>
        <fullName evidence="14">Single-pass membrane protein with aspartate-rich tail 1, mitochondrial</fullName>
    </alternativeName>
</protein>
<dbReference type="GO" id="GO:1990246">
    <property type="term" value="C:uniplex complex"/>
    <property type="evidence" value="ECO:0007669"/>
    <property type="project" value="UniProtKB-UniRule"/>
</dbReference>
<keyword evidence="16" id="KW-1185">Reference proteome</keyword>
<evidence type="ECO:0000256" key="13">
    <source>
        <dbReference type="ARBA" id="ARBA00023136"/>
    </source>
</evidence>
<keyword evidence="9 14" id="KW-0809">Transit peptide</keyword>
<reference evidence="15" key="1">
    <citation type="submission" date="2020-10" db="EMBL/GenBank/DDBJ databases">
        <authorList>
            <person name="Kikuchi T."/>
        </authorList>
    </citation>
    <scope>NUCLEOTIDE SEQUENCE</scope>
    <source>
        <strain evidence="15">NKZ352</strain>
    </source>
</reference>
<evidence type="ECO:0000256" key="5">
    <source>
        <dbReference type="ARBA" id="ARBA00022568"/>
    </source>
</evidence>
<gene>
    <name evidence="15" type="ORF">CAUJ_LOCUS9211</name>
</gene>
<keyword evidence="5 14" id="KW-0109">Calcium transport</keyword>
<dbReference type="Proteomes" id="UP000835052">
    <property type="component" value="Unassembled WGS sequence"/>
</dbReference>
<name>A0A8S1HDW4_9PELO</name>
<keyword evidence="4 14" id="KW-0813">Transport</keyword>
<evidence type="ECO:0000256" key="6">
    <source>
        <dbReference type="ARBA" id="ARBA00022692"/>
    </source>
</evidence>
<proteinExistence type="inferred from homology"/>
<evidence type="ECO:0000256" key="10">
    <source>
        <dbReference type="ARBA" id="ARBA00022989"/>
    </source>
</evidence>
<evidence type="ECO:0000256" key="12">
    <source>
        <dbReference type="ARBA" id="ARBA00023128"/>
    </source>
</evidence>
<keyword evidence="12 14" id="KW-0496">Mitochondrion</keyword>
<dbReference type="GO" id="GO:0051560">
    <property type="term" value="P:mitochondrial calcium ion homeostasis"/>
    <property type="evidence" value="ECO:0007669"/>
    <property type="project" value="UniProtKB-UniRule"/>
</dbReference>
<comment type="similarity">
    <text evidence="2 14">Belongs to the SMDT1/EMRE family.</text>
</comment>
<comment type="caution">
    <text evidence="15">The sequence shown here is derived from an EMBL/GenBank/DDBJ whole genome shotgun (WGS) entry which is preliminary data.</text>
</comment>
<comment type="function">
    <text evidence="14">Essential regulatory subunit of the mitochondrial calcium uniporter complex (uniplex), a complex that mediates calcium uptake into mitochondria.</text>
</comment>
<evidence type="ECO:0000256" key="8">
    <source>
        <dbReference type="ARBA" id="ARBA00022837"/>
    </source>
</evidence>
<keyword evidence="13" id="KW-0472">Membrane</keyword>
<dbReference type="Pfam" id="PF10161">
    <property type="entry name" value="DDDD"/>
    <property type="match status" value="1"/>
</dbReference>
<dbReference type="AlphaFoldDB" id="A0A8S1HDW4"/>
<dbReference type="PANTHER" id="PTHR33904">
    <property type="entry name" value="ESSENTIAL MCU REGULATOR, MITOCHONDRIAL"/>
    <property type="match status" value="1"/>
</dbReference>
<evidence type="ECO:0000313" key="16">
    <source>
        <dbReference type="Proteomes" id="UP000835052"/>
    </source>
</evidence>
<evidence type="ECO:0000313" key="15">
    <source>
        <dbReference type="EMBL" id="CAD6193292.1"/>
    </source>
</evidence>